<dbReference type="HOGENOM" id="CLU_091705_9_3_9"/>
<keyword evidence="3" id="KW-1003">Cell membrane</keyword>
<keyword evidence="6 10" id="KW-1133">Transmembrane helix</keyword>
<feature type="transmembrane region" description="Helical" evidence="10">
    <location>
        <begin position="21"/>
        <end position="42"/>
    </location>
</feature>
<dbReference type="PROSITE" id="PS00409">
    <property type="entry name" value="PROKAR_NTER_METHYL"/>
    <property type="match status" value="1"/>
</dbReference>
<evidence type="ECO:0000256" key="6">
    <source>
        <dbReference type="ARBA" id="ARBA00022989"/>
    </source>
</evidence>
<evidence type="ECO:0000256" key="7">
    <source>
        <dbReference type="ARBA" id="ARBA00023136"/>
    </source>
</evidence>
<keyword evidence="8" id="KW-0178">Competence</keyword>
<dbReference type="KEGG" id="lapi:DKL56_02945"/>
<evidence type="ECO:0000256" key="1">
    <source>
        <dbReference type="ARBA" id="ARBA00004162"/>
    </source>
</evidence>
<keyword evidence="12" id="KW-1185">Reference proteome</keyword>
<dbReference type="STRING" id="303541.JF72_05090"/>
<keyword evidence="7 10" id="KW-0472">Membrane</keyword>
<comment type="similarity">
    <text evidence="9">Belongs to the ComGC family.</text>
</comment>
<gene>
    <name evidence="11" type="primary">comGC</name>
    <name evidence="11" type="ORF">JF72_05090</name>
</gene>
<dbReference type="EMBL" id="JXLG01000005">
    <property type="protein sequence ID" value="KJY61231.1"/>
    <property type="molecule type" value="Genomic_DNA"/>
</dbReference>
<dbReference type="OrthoDB" id="2327388at2"/>
<sequence>MKKAIKKYLLGLLAKNRKAQGFTLIEMVVVVAIIVMLLLIIAPNLTKQKQSANDKANDAFKTTLQTQADLYQEDKERDGKEISFKNMFDDGYLTKKQFDKTQDYTVTNGVVQKNAN</sequence>
<name>A0A0F4LUK6_9LACO</name>
<dbReference type="Gene3D" id="3.30.700.10">
    <property type="entry name" value="Glycoprotein, Type 4 Pilin"/>
    <property type="match status" value="1"/>
</dbReference>
<comment type="subcellular location">
    <subcellularLocation>
        <location evidence="1">Cell membrane</location>
        <topology evidence="1">Single-pass membrane protein</topology>
    </subcellularLocation>
    <subcellularLocation>
        <location evidence="2">Cell surface</location>
    </subcellularLocation>
</comment>
<evidence type="ECO:0000313" key="12">
    <source>
        <dbReference type="Proteomes" id="UP000033682"/>
    </source>
</evidence>
<dbReference type="AlphaFoldDB" id="A0A0F4LUK6"/>
<accession>A0A0F4LUK6</accession>
<dbReference type="GeneID" id="78160131"/>
<comment type="caution">
    <text evidence="11">The sequence shown here is derived from an EMBL/GenBank/DDBJ whole genome shotgun (WGS) entry which is preliminary data.</text>
</comment>
<keyword evidence="5 10" id="KW-0812">Transmembrane</keyword>
<dbReference type="SUPFAM" id="SSF54523">
    <property type="entry name" value="Pili subunits"/>
    <property type="match status" value="1"/>
</dbReference>
<proteinExistence type="inferred from homology"/>
<dbReference type="PATRIC" id="fig|303541.3.peg.660"/>
<dbReference type="RefSeq" id="WP_046306587.1">
    <property type="nucleotide sequence ID" value="NZ_BMCV01000001.1"/>
</dbReference>
<organism evidence="11 12">
    <name type="scientific">Lactobacillus apis</name>
    <dbReference type="NCBI Taxonomy" id="303541"/>
    <lineage>
        <taxon>Bacteria</taxon>
        <taxon>Bacillati</taxon>
        <taxon>Bacillota</taxon>
        <taxon>Bacilli</taxon>
        <taxon>Lactobacillales</taxon>
        <taxon>Lactobacillaceae</taxon>
        <taxon>Lactobacillus</taxon>
    </lineage>
</organism>
<reference evidence="11 12" key="1">
    <citation type="submission" date="2015-01" db="EMBL/GenBank/DDBJ databases">
        <title>Comparative genomics of the lactic acid bacteria isolated from the honey bee gut.</title>
        <authorList>
            <person name="Ellegaard K.M."/>
            <person name="Tamarit D."/>
            <person name="Javelind E."/>
            <person name="Olofsson T."/>
            <person name="Andersson S.G."/>
            <person name="Vasquez A."/>
        </authorList>
    </citation>
    <scope>NUCLEOTIDE SEQUENCE [LARGE SCALE GENOMIC DNA]</scope>
    <source>
        <strain evidence="11 12">Hma11</strain>
    </source>
</reference>
<dbReference type="InterPro" id="IPR045584">
    <property type="entry name" value="Pilin-like"/>
</dbReference>
<dbReference type="Pfam" id="PF07963">
    <property type="entry name" value="N_methyl"/>
    <property type="match status" value="1"/>
</dbReference>
<dbReference type="Proteomes" id="UP000033682">
    <property type="component" value="Unassembled WGS sequence"/>
</dbReference>
<protein>
    <submittedName>
        <fullName evidence="11">ComG operon protein ComGC</fullName>
    </submittedName>
</protein>
<dbReference type="InterPro" id="IPR012902">
    <property type="entry name" value="N_methyl_site"/>
</dbReference>
<evidence type="ECO:0000256" key="3">
    <source>
        <dbReference type="ARBA" id="ARBA00022475"/>
    </source>
</evidence>
<dbReference type="NCBIfam" id="TIGR02532">
    <property type="entry name" value="IV_pilin_GFxxxE"/>
    <property type="match status" value="1"/>
</dbReference>
<evidence type="ECO:0000256" key="8">
    <source>
        <dbReference type="ARBA" id="ARBA00023287"/>
    </source>
</evidence>
<dbReference type="GO" id="GO:0005886">
    <property type="term" value="C:plasma membrane"/>
    <property type="evidence" value="ECO:0007669"/>
    <property type="project" value="UniProtKB-SubCell"/>
</dbReference>
<evidence type="ECO:0000256" key="4">
    <source>
        <dbReference type="ARBA" id="ARBA00022481"/>
    </source>
</evidence>
<dbReference type="PIRSF" id="PIRSF029928">
    <property type="entry name" value="Late_competence_ComGC"/>
    <property type="match status" value="1"/>
</dbReference>
<dbReference type="GO" id="GO:0030420">
    <property type="term" value="P:establishment of competence for transformation"/>
    <property type="evidence" value="ECO:0007669"/>
    <property type="project" value="UniProtKB-KW"/>
</dbReference>
<dbReference type="GO" id="GO:0009986">
    <property type="term" value="C:cell surface"/>
    <property type="evidence" value="ECO:0007669"/>
    <property type="project" value="UniProtKB-SubCell"/>
</dbReference>
<evidence type="ECO:0000256" key="9">
    <source>
        <dbReference type="ARBA" id="ARBA00043982"/>
    </source>
</evidence>
<evidence type="ECO:0000256" key="5">
    <source>
        <dbReference type="ARBA" id="ARBA00022692"/>
    </source>
</evidence>
<dbReference type="InterPro" id="IPR016940">
    <property type="entry name" value="ComGC"/>
</dbReference>
<evidence type="ECO:0000313" key="11">
    <source>
        <dbReference type="EMBL" id="KJY61231.1"/>
    </source>
</evidence>
<evidence type="ECO:0000256" key="2">
    <source>
        <dbReference type="ARBA" id="ARBA00004241"/>
    </source>
</evidence>
<evidence type="ECO:0000256" key="10">
    <source>
        <dbReference type="SAM" id="Phobius"/>
    </source>
</evidence>
<dbReference type="NCBIfam" id="NF040999">
    <property type="entry name" value="pilin_ComGC"/>
    <property type="match status" value="1"/>
</dbReference>
<keyword evidence="4" id="KW-0488">Methylation</keyword>